<dbReference type="SUPFAM" id="SSF54427">
    <property type="entry name" value="NTF2-like"/>
    <property type="match status" value="1"/>
</dbReference>
<evidence type="ECO:0000313" key="3">
    <source>
        <dbReference type="Proteomes" id="UP000199651"/>
    </source>
</evidence>
<dbReference type="InterPro" id="IPR009959">
    <property type="entry name" value="Cyclase_SnoaL-like"/>
</dbReference>
<dbReference type="Gene3D" id="3.10.450.50">
    <property type="match status" value="1"/>
</dbReference>
<proteinExistence type="predicted"/>
<dbReference type="GO" id="GO:0030638">
    <property type="term" value="P:polyketide metabolic process"/>
    <property type="evidence" value="ECO:0007669"/>
    <property type="project" value="InterPro"/>
</dbReference>
<accession>A0A1H0RRD1</accession>
<dbReference type="STRING" id="504798.SAMN05421871_11387"/>
<dbReference type="PANTHER" id="PTHR38436">
    <property type="entry name" value="POLYKETIDE CYCLASE SNOAL-LIKE DOMAIN"/>
    <property type="match status" value="1"/>
</dbReference>
<name>A0A1H0RRD1_9PSEU</name>
<dbReference type="EMBL" id="FNJB01000008">
    <property type="protein sequence ID" value="SDP31955.1"/>
    <property type="molecule type" value="Genomic_DNA"/>
</dbReference>
<dbReference type="Pfam" id="PF12680">
    <property type="entry name" value="SnoaL_2"/>
    <property type="match status" value="1"/>
</dbReference>
<dbReference type="Proteomes" id="UP000199651">
    <property type="component" value="Unassembled WGS sequence"/>
</dbReference>
<protein>
    <recommendedName>
        <fullName evidence="1">SnoaL-like domain-containing protein</fullName>
    </recommendedName>
</protein>
<organism evidence="2 3">
    <name type="scientific">Actinokineospora alba</name>
    <dbReference type="NCBI Taxonomy" id="504798"/>
    <lineage>
        <taxon>Bacteria</taxon>
        <taxon>Bacillati</taxon>
        <taxon>Actinomycetota</taxon>
        <taxon>Actinomycetes</taxon>
        <taxon>Pseudonocardiales</taxon>
        <taxon>Pseudonocardiaceae</taxon>
        <taxon>Actinokineospora</taxon>
    </lineage>
</organism>
<sequence>MTDSDVVRRFVDTYNSGDAAGIGPFYAEDVVLQDPLTPKPTEGREAVVAMGEAYRQAFPDMVWTLTRDPVVASGAIAWEVRVAGTMTGSLPGPDGDIPATGRPFAVDMGVFWTLGADGLIAEEHAYFDATGMMTQLGLVP</sequence>
<evidence type="ECO:0000313" key="2">
    <source>
        <dbReference type="EMBL" id="SDP31955.1"/>
    </source>
</evidence>
<dbReference type="AlphaFoldDB" id="A0A1H0RRD1"/>
<dbReference type="InterPro" id="IPR032710">
    <property type="entry name" value="NTF2-like_dom_sf"/>
</dbReference>
<evidence type="ECO:0000259" key="1">
    <source>
        <dbReference type="Pfam" id="PF12680"/>
    </source>
</evidence>
<gene>
    <name evidence="2" type="ORF">SAMN05192558_10887</name>
</gene>
<feature type="domain" description="SnoaL-like" evidence="1">
    <location>
        <begin position="7"/>
        <end position="122"/>
    </location>
</feature>
<dbReference type="PANTHER" id="PTHR38436:SF1">
    <property type="entry name" value="ESTER CYCLASE"/>
    <property type="match status" value="1"/>
</dbReference>
<reference evidence="3" key="1">
    <citation type="submission" date="2016-10" db="EMBL/GenBank/DDBJ databases">
        <authorList>
            <person name="Varghese N."/>
            <person name="Submissions S."/>
        </authorList>
    </citation>
    <scope>NUCLEOTIDE SEQUENCE [LARGE SCALE GENOMIC DNA]</scope>
    <source>
        <strain evidence="3">IBRC-M 10655</strain>
    </source>
</reference>
<keyword evidence="3" id="KW-1185">Reference proteome</keyword>
<dbReference type="InterPro" id="IPR037401">
    <property type="entry name" value="SnoaL-like"/>
</dbReference>
<dbReference type="RefSeq" id="WP_166657958.1">
    <property type="nucleotide sequence ID" value="NZ_FNDV01000013.1"/>
</dbReference>